<dbReference type="InterPro" id="IPR005158">
    <property type="entry name" value="BTAD"/>
</dbReference>
<dbReference type="InterPro" id="IPR011990">
    <property type="entry name" value="TPR-like_helical_dom_sf"/>
</dbReference>
<feature type="modified residue" description="4-aspartylphosphate" evidence="2">
    <location>
        <position position="60"/>
    </location>
</feature>
<dbReference type="Gene3D" id="1.25.40.10">
    <property type="entry name" value="Tetratricopeptide repeat domain"/>
    <property type="match status" value="1"/>
</dbReference>
<comment type="caution">
    <text evidence="4">The sequence shown here is derived from an EMBL/GenBank/DDBJ whole genome shotgun (WGS) entry which is preliminary data.</text>
</comment>
<dbReference type="InterPro" id="IPR051677">
    <property type="entry name" value="AfsR-DnrI-RedD_regulator"/>
</dbReference>
<dbReference type="SUPFAM" id="SSF52172">
    <property type="entry name" value="CheY-like"/>
    <property type="match status" value="1"/>
</dbReference>
<dbReference type="Pfam" id="PF00072">
    <property type="entry name" value="Response_reg"/>
    <property type="match status" value="1"/>
</dbReference>
<dbReference type="SUPFAM" id="SSF48452">
    <property type="entry name" value="TPR-like"/>
    <property type="match status" value="1"/>
</dbReference>
<dbReference type="Pfam" id="PF03704">
    <property type="entry name" value="BTAD"/>
    <property type="match status" value="1"/>
</dbReference>
<dbReference type="SMART" id="SM00448">
    <property type="entry name" value="REC"/>
    <property type="match status" value="1"/>
</dbReference>
<dbReference type="PANTHER" id="PTHR35807:SF2">
    <property type="entry name" value="TRANSCRIPTIONAL ACTIVATOR DOMAIN"/>
    <property type="match status" value="1"/>
</dbReference>
<organism evidence="4 5">
    <name type="scientific">Paenibacillus amylolyticus</name>
    <dbReference type="NCBI Taxonomy" id="1451"/>
    <lineage>
        <taxon>Bacteria</taxon>
        <taxon>Bacillati</taxon>
        <taxon>Bacillota</taxon>
        <taxon>Bacilli</taxon>
        <taxon>Bacillales</taxon>
        <taxon>Paenibacillaceae</taxon>
        <taxon>Paenibacillus</taxon>
    </lineage>
</organism>
<proteinExistence type="predicted"/>
<feature type="domain" description="Response regulatory" evidence="3">
    <location>
        <begin position="9"/>
        <end position="123"/>
    </location>
</feature>
<name>A0A5M9WR92_PAEAM</name>
<dbReference type="InterPro" id="IPR036388">
    <property type="entry name" value="WH-like_DNA-bd_sf"/>
</dbReference>
<dbReference type="InterPro" id="IPR011006">
    <property type="entry name" value="CheY-like_superfamily"/>
</dbReference>
<reference evidence="4 5" key="1">
    <citation type="journal article" date="2019" name="J. Ind. Microbiol. Biotechnol.">
        <title>Paenibacillus amylolyticus 27C64 has a diverse set of carbohydrate-active enzymes and complete pectin deconstruction system.</title>
        <authorList>
            <person name="Keggi C."/>
            <person name="Doran-Peterson J."/>
        </authorList>
    </citation>
    <scope>NUCLEOTIDE SEQUENCE [LARGE SCALE GENOMIC DNA]</scope>
    <source>
        <strain evidence="4 5">27C64</strain>
    </source>
</reference>
<dbReference type="Gene3D" id="1.10.10.10">
    <property type="entry name" value="Winged helix-like DNA-binding domain superfamily/Winged helix DNA-binding domain"/>
    <property type="match status" value="1"/>
</dbReference>
<dbReference type="EMBL" id="RIAS01000004">
    <property type="protein sequence ID" value="KAA8784140.1"/>
    <property type="molecule type" value="Genomic_DNA"/>
</dbReference>
<dbReference type="SMART" id="SM01043">
    <property type="entry name" value="BTAD"/>
    <property type="match status" value="1"/>
</dbReference>
<keyword evidence="2" id="KW-0597">Phosphoprotein</keyword>
<evidence type="ECO:0000313" key="5">
    <source>
        <dbReference type="Proteomes" id="UP000323664"/>
    </source>
</evidence>
<dbReference type="Proteomes" id="UP000323664">
    <property type="component" value="Unassembled WGS sequence"/>
</dbReference>
<dbReference type="AlphaFoldDB" id="A0A5M9WR92"/>
<keyword evidence="1" id="KW-0902">Two-component regulatory system</keyword>
<dbReference type="Gene3D" id="3.40.50.2300">
    <property type="match status" value="1"/>
</dbReference>
<dbReference type="GO" id="GO:0000160">
    <property type="term" value="P:phosphorelay signal transduction system"/>
    <property type="evidence" value="ECO:0007669"/>
    <property type="project" value="UniProtKB-KW"/>
</dbReference>
<sequence length="395" mass="45773">MAGGWGTLRAIVIDDEKPAQLHLQRLLQSDGRIDSVQCFSTAREGIHYLAIDRVDVVFLDIGMPEVNGLEAAEYIQQLDSSIRIIFVTAYADHAVEAFELHALDYVLKPVSSARLSKTIDRIAGTMSYHAQTAAAMEVQESESEAAEESEFKAPGLLTFKHLDIFRSLEHSAEKHKWRTTKSQELFAFLFHHRQEWVSKEVLLDKLWADVSQDKGLTLLHTSVYQIRKLLKEWNMTGKLEYNMNRYRLLTGNLVSDIEQFEQGLSYQAVTSNNVNDLRQIALLYRGDYLEEHDYDWARSKSRELRRKYMGLVMDIAHWEMSHERGEQAIELLMELQEREPYSEEICRLMMEIYASMDDQQGISRLYHSFTLTLKEDLGHQPEPETSKLYESLTKQ</sequence>
<evidence type="ECO:0000259" key="3">
    <source>
        <dbReference type="PROSITE" id="PS50110"/>
    </source>
</evidence>
<protein>
    <submittedName>
        <fullName evidence="4">Response regulator</fullName>
    </submittedName>
</protein>
<dbReference type="InterPro" id="IPR001789">
    <property type="entry name" value="Sig_transdc_resp-reg_receiver"/>
</dbReference>
<evidence type="ECO:0000313" key="4">
    <source>
        <dbReference type="EMBL" id="KAA8784140.1"/>
    </source>
</evidence>
<gene>
    <name evidence="4" type="ORF">EC604_09795</name>
</gene>
<evidence type="ECO:0000256" key="1">
    <source>
        <dbReference type="ARBA" id="ARBA00023012"/>
    </source>
</evidence>
<dbReference type="PANTHER" id="PTHR35807">
    <property type="entry name" value="TRANSCRIPTIONAL REGULATOR REDD-RELATED"/>
    <property type="match status" value="1"/>
</dbReference>
<dbReference type="PROSITE" id="PS50110">
    <property type="entry name" value="RESPONSE_REGULATORY"/>
    <property type="match status" value="1"/>
</dbReference>
<evidence type="ECO:0000256" key="2">
    <source>
        <dbReference type="PROSITE-ProRule" id="PRU00169"/>
    </source>
</evidence>
<accession>A0A5M9WR92</accession>